<evidence type="ECO:0000256" key="2">
    <source>
        <dbReference type="ARBA" id="ARBA00022737"/>
    </source>
</evidence>
<dbReference type="Gene3D" id="1.10.8.430">
    <property type="entry name" value="Helical domain of apoptotic protease-activating factors"/>
    <property type="match status" value="1"/>
</dbReference>
<dbReference type="EMBL" id="JAMZMK010009108">
    <property type="protein sequence ID" value="KAI7737140.1"/>
    <property type="molecule type" value="Genomic_DNA"/>
</dbReference>
<dbReference type="PRINTS" id="PR00364">
    <property type="entry name" value="DISEASERSIST"/>
</dbReference>
<keyword evidence="1" id="KW-0433">Leucine-rich repeat</keyword>
<dbReference type="PROSITE" id="PS50104">
    <property type="entry name" value="TIR"/>
    <property type="match status" value="1"/>
</dbReference>
<evidence type="ECO:0000256" key="4">
    <source>
        <dbReference type="ARBA" id="ARBA00023027"/>
    </source>
</evidence>
<dbReference type="Pfam" id="PF00931">
    <property type="entry name" value="NB-ARC"/>
    <property type="match status" value="1"/>
</dbReference>
<dbReference type="GO" id="GO:0007165">
    <property type="term" value="P:signal transduction"/>
    <property type="evidence" value="ECO:0007669"/>
    <property type="project" value="InterPro"/>
</dbReference>
<gene>
    <name evidence="6" type="ORF">M8C21_014118</name>
</gene>
<organism evidence="6 7">
    <name type="scientific">Ambrosia artemisiifolia</name>
    <name type="common">Common ragweed</name>
    <dbReference type="NCBI Taxonomy" id="4212"/>
    <lineage>
        <taxon>Eukaryota</taxon>
        <taxon>Viridiplantae</taxon>
        <taxon>Streptophyta</taxon>
        <taxon>Embryophyta</taxon>
        <taxon>Tracheophyta</taxon>
        <taxon>Spermatophyta</taxon>
        <taxon>Magnoliopsida</taxon>
        <taxon>eudicotyledons</taxon>
        <taxon>Gunneridae</taxon>
        <taxon>Pentapetalae</taxon>
        <taxon>asterids</taxon>
        <taxon>campanulids</taxon>
        <taxon>Asterales</taxon>
        <taxon>Asteraceae</taxon>
        <taxon>Asteroideae</taxon>
        <taxon>Heliantheae alliance</taxon>
        <taxon>Heliantheae</taxon>
        <taxon>Ambrosia</taxon>
    </lineage>
</organism>
<evidence type="ECO:0000259" key="5">
    <source>
        <dbReference type="PROSITE" id="PS50104"/>
    </source>
</evidence>
<comment type="caution">
    <text evidence="6">The sequence shown here is derived from an EMBL/GenBank/DDBJ whole genome shotgun (WGS) entry which is preliminary data.</text>
</comment>
<proteinExistence type="predicted"/>
<dbReference type="Pfam" id="PF23282">
    <property type="entry name" value="WHD_ROQ1"/>
    <property type="match status" value="1"/>
</dbReference>
<dbReference type="Pfam" id="PF01582">
    <property type="entry name" value="TIR"/>
    <property type="match status" value="1"/>
</dbReference>
<evidence type="ECO:0000256" key="1">
    <source>
        <dbReference type="ARBA" id="ARBA00022614"/>
    </source>
</evidence>
<dbReference type="InterPro" id="IPR044974">
    <property type="entry name" value="Disease_R_plants"/>
</dbReference>
<dbReference type="InterPro" id="IPR035897">
    <property type="entry name" value="Toll_tir_struct_dom_sf"/>
</dbReference>
<evidence type="ECO:0000256" key="3">
    <source>
        <dbReference type="ARBA" id="ARBA00022821"/>
    </source>
</evidence>
<dbReference type="AlphaFoldDB" id="A0AAD5GCD2"/>
<dbReference type="PANTHER" id="PTHR11017:SF307">
    <property type="entry name" value="TIR DOMAIN, P-LOOP CONTAINING NUCLEOSIDE TRIPHOSPHATE HYDROLASE"/>
    <property type="match status" value="1"/>
</dbReference>
<dbReference type="InterPro" id="IPR042197">
    <property type="entry name" value="Apaf_helical"/>
</dbReference>
<keyword evidence="3" id="KW-0611">Plant defense</keyword>
<evidence type="ECO:0000313" key="7">
    <source>
        <dbReference type="Proteomes" id="UP001206925"/>
    </source>
</evidence>
<dbReference type="GO" id="GO:0006952">
    <property type="term" value="P:defense response"/>
    <property type="evidence" value="ECO:0007669"/>
    <property type="project" value="UniProtKB-KW"/>
</dbReference>
<dbReference type="Gene3D" id="3.40.50.300">
    <property type="entry name" value="P-loop containing nucleotide triphosphate hydrolases"/>
    <property type="match status" value="1"/>
</dbReference>
<dbReference type="PANTHER" id="PTHR11017">
    <property type="entry name" value="LEUCINE-RICH REPEAT-CONTAINING PROTEIN"/>
    <property type="match status" value="1"/>
</dbReference>
<dbReference type="SUPFAM" id="SSF52540">
    <property type="entry name" value="P-loop containing nucleoside triphosphate hydrolases"/>
    <property type="match status" value="1"/>
</dbReference>
<dbReference type="InterPro" id="IPR027417">
    <property type="entry name" value="P-loop_NTPase"/>
</dbReference>
<dbReference type="InterPro" id="IPR002182">
    <property type="entry name" value="NB-ARC"/>
</dbReference>
<dbReference type="InterPro" id="IPR036390">
    <property type="entry name" value="WH_DNA-bd_sf"/>
</dbReference>
<keyword evidence="7" id="KW-1185">Reference proteome</keyword>
<sequence>MASSSSSTGMASSSDEACGYDVFLSFFGKDTRHSFTDHLYHKLKHSGISTFRDNEGINKGEQLQPEFKKAIEESRASIVVLSKNYATSTWCLDELLLILEKRRKGDYLVLPVFYGVEVTDIRNLKGNFDIQVKPSSKWTDDNVNKWRTALKQVADLAGHVLSGPETSFLREIVDTVYNKLDLKEISLPLNIIGMARHVKEINSWLGQSNLEFLVIYGMGGSGKSTLAKHIYESNFRKFEYVSFLDLNNDLPILRKQLVKDISLGTKAKIPCVSRVTHKIEKVLKMNRALIVLDDVTECSQLDALLGTGKINSHSKIIVTTRETTDKWFDKARWRCQKYEMKLLNDEEASQLFCLHAFGSKNPMVGFEQNVQRAIQYCEGNPMALRSLGLSLSVNDSIEIWASQMRLWEREIDFRLQDILIKSYKSLTCDTVRDLFLHIACFFNGIDKDYVEKILEPNYLAKSGIQMLVDRGLLSVSPNKKLMMHRLLQEMGKDIVRKESIKLPGERSRVWLNTESFKILSRETGSQKVEGLALDMHRLLLEEDFTFKVR</sequence>
<dbReference type="Proteomes" id="UP001206925">
    <property type="component" value="Unassembled WGS sequence"/>
</dbReference>
<accession>A0AAD5GCD2</accession>
<dbReference type="InterPro" id="IPR000157">
    <property type="entry name" value="TIR_dom"/>
</dbReference>
<dbReference type="GO" id="GO:0043531">
    <property type="term" value="F:ADP binding"/>
    <property type="evidence" value="ECO:0007669"/>
    <property type="project" value="InterPro"/>
</dbReference>
<keyword evidence="4" id="KW-0520">NAD</keyword>
<dbReference type="Gene3D" id="3.40.50.10140">
    <property type="entry name" value="Toll/interleukin-1 receptor homology (TIR) domain"/>
    <property type="match status" value="1"/>
</dbReference>
<dbReference type="InterPro" id="IPR058192">
    <property type="entry name" value="WHD_ROQ1-like"/>
</dbReference>
<dbReference type="SUPFAM" id="SSF52200">
    <property type="entry name" value="Toll/Interleukin receptor TIR domain"/>
    <property type="match status" value="1"/>
</dbReference>
<dbReference type="FunFam" id="3.40.50.10140:FF:000007">
    <property type="entry name" value="Disease resistance protein (TIR-NBS-LRR class)"/>
    <property type="match status" value="1"/>
</dbReference>
<dbReference type="SMART" id="SM00255">
    <property type="entry name" value="TIR"/>
    <property type="match status" value="1"/>
</dbReference>
<feature type="domain" description="TIR" evidence="5">
    <location>
        <begin position="18"/>
        <end position="180"/>
    </location>
</feature>
<protein>
    <recommendedName>
        <fullName evidence="5">TIR domain-containing protein</fullName>
    </recommendedName>
</protein>
<evidence type="ECO:0000313" key="6">
    <source>
        <dbReference type="EMBL" id="KAI7737140.1"/>
    </source>
</evidence>
<name>A0AAD5GCD2_AMBAR</name>
<keyword evidence="2" id="KW-0677">Repeat</keyword>
<dbReference type="SUPFAM" id="SSF46785">
    <property type="entry name" value="Winged helix' DNA-binding domain"/>
    <property type="match status" value="1"/>
</dbReference>
<reference evidence="6" key="1">
    <citation type="submission" date="2022-06" db="EMBL/GenBank/DDBJ databases">
        <title>Uncovering the hologenomic basis of an extraordinary plant invasion.</title>
        <authorList>
            <person name="Bieker V.C."/>
            <person name="Martin M.D."/>
            <person name="Gilbert T."/>
            <person name="Hodgins K."/>
            <person name="Battlay P."/>
            <person name="Petersen B."/>
            <person name="Wilson J."/>
        </authorList>
    </citation>
    <scope>NUCLEOTIDE SEQUENCE</scope>
    <source>
        <strain evidence="6">AA19_3_7</strain>
        <tissue evidence="6">Leaf</tissue>
    </source>
</reference>